<evidence type="ECO:0000313" key="3">
    <source>
        <dbReference type="Proteomes" id="UP000092024"/>
    </source>
</evidence>
<dbReference type="GO" id="GO:0016787">
    <property type="term" value="F:hydrolase activity"/>
    <property type="evidence" value="ECO:0007669"/>
    <property type="project" value="UniProtKB-KW"/>
</dbReference>
<organism evidence="2 3">
    <name type="scientific">Paenibacillus oryzae</name>
    <dbReference type="NCBI Taxonomy" id="1844972"/>
    <lineage>
        <taxon>Bacteria</taxon>
        <taxon>Bacillati</taxon>
        <taxon>Bacillota</taxon>
        <taxon>Bacilli</taxon>
        <taxon>Bacillales</taxon>
        <taxon>Paenibacillaceae</taxon>
        <taxon>Paenibacillus</taxon>
    </lineage>
</organism>
<reference evidence="2 3" key="1">
    <citation type="submission" date="2016-05" db="EMBL/GenBank/DDBJ databases">
        <title>Paenibacillus oryzae. sp. nov., isolated from the rice root.</title>
        <authorList>
            <person name="Zhang J."/>
            <person name="Zhang X."/>
        </authorList>
    </citation>
    <scope>NUCLEOTIDE SEQUENCE [LARGE SCALE GENOMIC DNA]</scope>
    <source>
        <strain evidence="2 3">1DrF-4</strain>
    </source>
</reference>
<dbReference type="PRINTS" id="PR00111">
    <property type="entry name" value="ABHYDROLASE"/>
</dbReference>
<feature type="domain" description="AB hydrolase-1" evidence="1">
    <location>
        <begin position="55"/>
        <end position="152"/>
    </location>
</feature>
<dbReference type="Proteomes" id="UP000092024">
    <property type="component" value="Unassembled WGS sequence"/>
</dbReference>
<dbReference type="AlphaFoldDB" id="A0A1A5YEL7"/>
<dbReference type="OrthoDB" id="6191536at2"/>
<protein>
    <submittedName>
        <fullName evidence="2">Alpha/beta hydrolase</fullName>
    </submittedName>
</protein>
<gene>
    <name evidence="2" type="ORF">A7K91_20465</name>
</gene>
<dbReference type="PANTHER" id="PTHR43689:SF8">
    <property type="entry name" value="ALPHA_BETA-HYDROLASES SUPERFAMILY PROTEIN"/>
    <property type="match status" value="1"/>
</dbReference>
<dbReference type="Gene3D" id="3.40.50.1820">
    <property type="entry name" value="alpha/beta hydrolase"/>
    <property type="match status" value="1"/>
</dbReference>
<sequence length="306" mass="33531">MYWIAAGGTLILLLAAYNYFVVKQAERRYPPGGTFITVDGVRLHYYSAGEDDAQPVVFLHGGVLTGNDFRQVMEMASEKGYRAFAFDRPGYGYSERPRAATPEEQARLIRNALEKLGAKRPIVVGHSMSGLLALAYALQYPDEIAGVVTLGGAMYAEGYPAGKGDAISIAATAPMVGPVLLHTMLAVIGPALSDLMIKASFAPEAVPPQYRSEAKALWLRPRHFRANREDVMNFVPAAMRLSGQYKGISAPLIIAVGEDDPFETREHSYRLHQEVGHSQLLVWQGVAHMIPQLHPGLVWEAVQKVQ</sequence>
<comment type="caution">
    <text evidence="2">The sequence shown here is derived from an EMBL/GenBank/DDBJ whole genome shotgun (WGS) entry which is preliminary data.</text>
</comment>
<dbReference type="InterPro" id="IPR029058">
    <property type="entry name" value="AB_hydrolase_fold"/>
</dbReference>
<dbReference type="Pfam" id="PF00561">
    <property type="entry name" value="Abhydrolase_1"/>
    <property type="match status" value="1"/>
</dbReference>
<dbReference type="InterPro" id="IPR000073">
    <property type="entry name" value="AB_hydrolase_1"/>
</dbReference>
<evidence type="ECO:0000313" key="2">
    <source>
        <dbReference type="EMBL" id="OBR64086.1"/>
    </source>
</evidence>
<dbReference type="EMBL" id="LYPA01000067">
    <property type="protein sequence ID" value="OBR64086.1"/>
    <property type="molecule type" value="Genomic_DNA"/>
</dbReference>
<evidence type="ECO:0000259" key="1">
    <source>
        <dbReference type="Pfam" id="PF00561"/>
    </source>
</evidence>
<keyword evidence="2" id="KW-0378">Hydrolase</keyword>
<dbReference type="STRING" id="1844972.A7K91_20465"/>
<keyword evidence="3" id="KW-1185">Reference proteome</keyword>
<accession>A0A1A5YEL7</accession>
<proteinExistence type="predicted"/>
<dbReference type="PANTHER" id="PTHR43689">
    <property type="entry name" value="HYDROLASE"/>
    <property type="match status" value="1"/>
</dbReference>
<dbReference type="SUPFAM" id="SSF53474">
    <property type="entry name" value="alpha/beta-Hydrolases"/>
    <property type="match status" value="1"/>
</dbReference>
<name>A0A1A5YEL7_9BACL</name>